<keyword evidence="8" id="KW-1185">Reference proteome</keyword>
<keyword evidence="3" id="KW-0998">Cell outer membrane</keyword>
<comment type="subcellular location">
    <subcellularLocation>
        <location evidence="1">Cell outer membrane</location>
    </subcellularLocation>
</comment>
<dbReference type="InterPro" id="IPR006665">
    <property type="entry name" value="OmpA-like"/>
</dbReference>
<dbReference type="EMBL" id="JAVREP010000027">
    <property type="protein sequence ID" value="MDT0331730.1"/>
    <property type="molecule type" value="Genomic_DNA"/>
</dbReference>
<feature type="domain" description="OmpA-like" evidence="6">
    <location>
        <begin position="250"/>
        <end position="372"/>
    </location>
</feature>
<dbReference type="SUPFAM" id="SSF103088">
    <property type="entry name" value="OmpA-like"/>
    <property type="match status" value="1"/>
</dbReference>
<dbReference type="InterPro" id="IPR006664">
    <property type="entry name" value="OMP_bac"/>
</dbReference>
<dbReference type="InterPro" id="IPR036737">
    <property type="entry name" value="OmpA-like_sf"/>
</dbReference>
<comment type="caution">
    <text evidence="7">The sequence shown here is derived from an EMBL/GenBank/DDBJ whole genome shotgun (WGS) entry which is preliminary data.</text>
</comment>
<feature type="region of interest" description="Disordered" evidence="5">
    <location>
        <begin position="337"/>
        <end position="359"/>
    </location>
</feature>
<evidence type="ECO:0000256" key="4">
    <source>
        <dbReference type="PROSITE-ProRule" id="PRU00473"/>
    </source>
</evidence>
<evidence type="ECO:0000256" key="3">
    <source>
        <dbReference type="ARBA" id="ARBA00023237"/>
    </source>
</evidence>
<dbReference type="PROSITE" id="PS51123">
    <property type="entry name" value="OMPA_2"/>
    <property type="match status" value="1"/>
</dbReference>
<dbReference type="RefSeq" id="WP_311514197.1">
    <property type="nucleotide sequence ID" value="NZ_JAVREP010000027.1"/>
</dbReference>
<dbReference type="PANTHER" id="PTHR30329:SF21">
    <property type="entry name" value="LIPOPROTEIN YIAD-RELATED"/>
    <property type="match status" value="1"/>
</dbReference>
<dbReference type="CDD" id="cd07185">
    <property type="entry name" value="OmpA_C-like"/>
    <property type="match status" value="1"/>
</dbReference>
<reference evidence="8" key="1">
    <citation type="submission" date="2023-07" db="EMBL/GenBank/DDBJ databases">
        <title>30 novel species of actinomycetes from the DSMZ collection.</title>
        <authorList>
            <person name="Nouioui I."/>
        </authorList>
    </citation>
    <scope>NUCLEOTIDE SEQUENCE [LARGE SCALE GENOMIC DNA]</scope>
    <source>
        <strain evidence="8">DSM 44743</strain>
    </source>
</reference>
<organism evidence="7 8">
    <name type="scientific">Nocardiopsis lambiniae</name>
    <dbReference type="NCBI Taxonomy" id="3075539"/>
    <lineage>
        <taxon>Bacteria</taxon>
        <taxon>Bacillati</taxon>
        <taxon>Actinomycetota</taxon>
        <taxon>Actinomycetes</taxon>
        <taxon>Streptosporangiales</taxon>
        <taxon>Nocardiopsidaceae</taxon>
        <taxon>Nocardiopsis</taxon>
    </lineage>
</organism>
<protein>
    <submittedName>
        <fullName evidence="7">OmpA family protein</fullName>
    </submittedName>
</protein>
<dbReference type="PRINTS" id="PR01021">
    <property type="entry name" value="OMPADOMAIN"/>
</dbReference>
<evidence type="ECO:0000313" key="8">
    <source>
        <dbReference type="Proteomes" id="UP001183390"/>
    </source>
</evidence>
<evidence type="ECO:0000256" key="1">
    <source>
        <dbReference type="ARBA" id="ARBA00004442"/>
    </source>
</evidence>
<name>A0ABU2MI19_9ACTN</name>
<dbReference type="PANTHER" id="PTHR30329">
    <property type="entry name" value="STATOR ELEMENT OF FLAGELLAR MOTOR COMPLEX"/>
    <property type="match status" value="1"/>
</dbReference>
<evidence type="ECO:0000313" key="7">
    <source>
        <dbReference type="EMBL" id="MDT0331730.1"/>
    </source>
</evidence>
<proteinExistence type="predicted"/>
<evidence type="ECO:0000259" key="6">
    <source>
        <dbReference type="PROSITE" id="PS51123"/>
    </source>
</evidence>
<accession>A0ABU2MI19</accession>
<dbReference type="Gene3D" id="3.30.1330.60">
    <property type="entry name" value="OmpA-like domain"/>
    <property type="match status" value="1"/>
</dbReference>
<keyword evidence="2 4" id="KW-0472">Membrane</keyword>
<dbReference type="Proteomes" id="UP001183390">
    <property type="component" value="Unassembled WGS sequence"/>
</dbReference>
<sequence>MDGELVVMVDRSASLWESRETVLDPTEIIVEELADAAFYASRGGRVVTLGLFDGTSARSSSVSWVLGPSDIAESLVERDREEFATCLREEYLPTALAIGALSEGSDVVGALADGEGYFSSGGGEGLRRLVVVTDGRSNSGCADLNTKVEAWADAGDIGRRVVEDCRASGEWPADDLDGVEVTLRLRSNSQDGNGRQGEAWLADLWGEVCAASATKGCEVTAFRGVEGTGEFTDPPEQQEDPVVVLPVWSEPCRVQELNGDLLFPHDSATAHSEAIPLLDSLAEHNRECTDERVTVTGHTDSQGDEAYNERLSLKRAEYVADRLREHGFTNVSALGAGESEPVCPGDYDDNDDVDDPCPASNRRVVISFSDEGV</sequence>
<gene>
    <name evidence="7" type="ORF">RM479_25260</name>
</gene>
<evidence type="ECO:0000256" key="2">
    <source>
        <dbReference type="ARBA" id="ARBA00023136"/>
    </source>
</evidence>
<feature type="compositionally biased region" description="Acidic residues" evidence="5">
    <location>
        <begin position="346"/>
        <end position="355"/>
    </location>
</feature>
<dbReference type="InterPro" id="IPR050330">
    <property type="entry name" value="Bact_OuterMem_StrucFunc"/>
</dbReference>
<evidence type="ECO:0000256" key="5">
    <source>
        <dbReference type="SAM" id="MobiDB-lite"/>
    </source>
</evidence>
<dbReference type="Pfam" id="PF00691">
    <property type="entry name" value="OmpA"/>
    <property type="match status" value="1"/>
</dbReference>